<protein>
    <submittedName>
        <fullName evidence="1">Uncharacterized protein</fullName>
    </submittedName>
</protein>
<proteinExistence type="predicted"/>
<comment type="caution">
    <text evidence="1">The sequence shown here is derived from an EMBL/GenBank/DDBJ whole genome shotgun (WGS) entry which is preliminary data.</text>
</comment>
<name>A0ABQ6ARG0_9GAMM</name>
<keyword evidence="2" id="KW-1185">Reference proteome</keyword>
<dbReference type="Proteomes" id="UP001156660">
    <property type="component" value="Unassembled WGS sequence"/>
</dbReference>
<accession>A0ABQ6ARG0</accession>
<reference evidence="2" key="1">
    <citation type="journal article" date="2019" name="Int. J. Syst. Evol. Microbiol.">
        <title>The Global Catalogue of Microorganisms (GCM) 10K type strain sequencing project: providing services to taxonomists for standard genome sequencing and annotation.</title>
        <authorList>
            <consortium name="The Broad Institute Genomics Platform"/>
            <consortium name="The Broad Institute Genome Sequencing Center for Infectious Disease"/>
            <person name="Wu L."/>
            <person name="Ma J."/>
        </authorList>
    </citation>
    <scope>NUCLEOTIDE SEQUENCE [LARGE SCALE GENOMIC DNA]</scope>
    <source>
        <strain evidence="2">NBRC 105001</strain>
    </source>
</reference>
<gene>
    <name evidence="1" type="ORF">GCM10007855_41320</name>
</gene>
<evidence type="ECO:0000313" key="2">
    <source>
        <dbReference type="Proteomes" id="UP001156660"/>
    </source>
</evidence>
<organism evidence="1 2">
    <name type="scientific">Aliivibrio sifiae</name>
    <dbReference type="NCBI Taxonomy" id="566293"/>
    <lineage>
        <taxon>Bacteria</taxon>
        <taxon>Pseudomonadati</taxon>
        <taxon>Pseudomonadota</taxon>
        <taxon>Gammaproteobacteria</taxon>
        <taxon>Vibrionales</taxon>
        <taxon>Vibrionaceae</taxon>
        <taxon>Aliivibrio</taxon>
    </lineage>
</organism>
<sequence length="51" mass="5783">MESDAADKNNAFYKYEYSEAAQRVREDIKVQITSYEKSLSTLKATCKTAVS</sequence>
<dbReference type="EMBL" id="BSOU01000035">
    <property type="protein sequence ID" value="GLR77257.1"/>
    <property type="molecule type" value="Genomic_DNA"/>
</dbReference>
<evidence type="ECO:0000313" key="1">
    <source>
        <dbReference type="EMBL" id="GLR77257.1"/>
    </source>
</evidence>